<dbReference type="InterPro" id="IPR006058">
    <property type="entry name" value="2Fe2S_fd_BS"/>
</dbReference>
<reference evidence="8 9" key="1">
    <citation type="submission" date="2020-08" db="EMBL/GenBank/DDBJ databases">
        <title>Whole genome sequence of Shewanella sp strain PS-2.</title>
        <authorList>
            <person name="Das S.K."/>
        </authorList>
    </citation>
    <scope>NUCLEOTIDE SEQUENCE [LARGE SCALE GENOMIC DNA]</scope>
    <source>
        <strain evidence="8 9">PS-2</strain>
    </source>
</reference>
<dbReference type="InterPro" id="IPR002888">
    <property type="entry name" value="2Fe-2S-bd"/>
</dbReference>
<keyword evidence="4" id="KW-0408">Iron</keyword>
<dbReference type="EMBL" id="JACSDI010000001">
    <property type="protein sequence ID" value="MCG9962435.1"/>
    <property type="molecule type" value="Genomic_DNA"/>
</dbReference>
<dbReference type="PROSITE" id="PS00197">
    <property type="entry name" value="2FE2S_FER_1"/>
    <property type="match status" value="1"/>
</dbReference>
<dbReference type="SUPFAM" id="SSF47741">
    <property type="entry name" value="CO dehydrogenase ISP C-domain like"/>
    <property type="match status" value="1"/>
</dbReference>
<dbReference type="InterPro" id="IPR001041">
    <property type="entry name" value="2Fe-2S_ferredoxin-type"/>
</dbReference>
<dbReference type="Pfam" id="PF00111">
    <property type="entry name" value="Fer2"/>
    <property type="match status" value="1"/>
</dbReference>
<dbReference type="PANTHER" id="PTHR44379:SF2">
    <property type="entry name" value="BLR6218 PROTEIN"/>
    <property type="match status" value="1"/>
</dbReference>
<dbReference type="InterPro" id="IPR036884">
    <property type="entry name" value="2Fe-2S-bd_dom_sf"/>
</dbReference>
<evidence type="ECO:0000313" key="8">
    <source>
        <dbReference type="EMBL" id="MCG9962435.1"/>
    </source>
</evidence>
<keyword evidence="1" id="KW-0001">2Fe-2S</keyword>
<evidence type="ECO:0000256" key="3">
    <source>
        <dbReference type="ARBA" id="ARBA00023002"/>
    </source>
</evidence>
<dbReference type="RefSeq" id="WP_240129239.1">
    <property type="nucleotide sequence ID" value="NZ_JACSDI010000001.1"/>
</dbReference>
<evidence type="ECO:0000256" key="2">
    <source>
        <dbReference type="ARBA" id="ARBA00022723"/>
    </source>
</evidence>
<evidence type="ECO:0000256" key="6">
    <source>
        <dbReference type="ARBA" id="ARBA00023075"/>
    </source>
</evidence>
<proteinExistence type="predicted"/>
<gene>
    <name evidence="8" type="ORF">H9J30_00570</name>
</gene>
<organism evidence="8 9">
    <name type="scientific">Shewanella cutis</name>
    <dbReference type="NCBI Taxonomy" id="2766780"/>
    <lineage>
        <taxon>Bacteria</taxon>
        <taxon>Pseudomonadati</taxon>
        <taxon>Pseudomonadota</taxon>
        <taxon>Gammaproteobacteria</taxon>
        <taxon>Alteromonadales</taxon>
        <taxon>Shewanellaceae</taxon>
        <taxon>Shewanella</taxon>
    </lineage>
</organism>
<keyword evidence="5" id="KW-0411">Iron-sulfur</keyword>
<dbReference type="Gene3D" id="1.10.150.120">
    <property type="entry name" value="[2Fe-2S]-binding domain"/>
    <property type="match status" value="1"/>
</dbReference>
<name>A0ABS9QQ11_9GAMM</name>
<dbReference type="CDD" id="cd00207">
    <property type="entry name" value="fer2"/>
    <property type="match status" value="1"/>
</dbReference>
<keyword evidence="2" id="KW-0479">Metal-binding</keyword>
<dbReference type="Pfam" id="PF01799">
    <property type="entry name" value="Fer2_2"/>
    <property type="match status" value="1"/>
</dbReference>
<feature type="domain" description="2Fe-2S ferredoxin-type" evidence="7">
    <location>
        <begin position="16"/>
        <end position="92"/>
    </location>
</feature>
<dbReference type="PROSITE" id="PS51085">
    <property type="entry name" value="2FE2S_FER_2"/>
    <property type="match status" value="1"/>
</dbReference>
<evidence type="ECO:0000313" key="9">
    <source>
        <dbReference type="Proteomes" id="UP000829384"/>
    </source>
</evidence>
<dbReference type="PANTHER" id="PTHR44379">
    <property type="entry name" value="OXIDOREDUCTASE WITH IRON-SULFUR SUBUNIT"/>
    <property type="match status" value="1"/>
</dbReference>
<evidence type="ECO:0000259" key="7">
    <source>
        <dbReference type="PROSITE" id="PS51085"/>
    </source>
</evidence>
<dbReference type="InterPro" id="IPR036010">
    <property type="entry name" value="2Fe-2S_ferredoxin-like_sf"/>
</dbReference>
<comment type="caution">
    <text evidence="8">The sequence shown here is derived from an EMBL/GenBank/DDBJ whole genome shotgun (WGS) entry which is preliminary data.</text>
</comment>
<keyword evidence="9" id="KW-1185">Reference proteome</keyword>
<evidence type="ECO:0000256" key="5">
    <source>
        <dbReference type="ARBA" id="ARBA00023014"/>
    </source>
</evidence>
<dbReference type="SUPFAM" id="SSF54292">
    <property type="entry name" value="2Fe-2S ferredoxin-like"/>
    <property type="match status" value="1"/>
</dbReference>
<sequence length="164" mass="17282">MAIPSSAAKDKSLTTTSLNLTINGRSFTLNTDPNMPILWALRDILGLTGTKYGCGAGLCGACTVHVDGQPVRACLTSVSQAQGKQLTTIEGLDNQKLKNAWAEHNVPQCGYCQAGQLMSAAALVTQHPKPSAEQIDAAMSGNLCRCGTYPRIKAALQSYAKQEG</sequence>
<keyword evidence="3" id="KW-0560">Oxidoreductase</keyword>
<evidence type="ECO:0000256" key="4">
    <source>
        <dbReference type="ARBA" id="ARBA00023004"/>
    </source>
</evidence>
<evidence type="ECO:0000256" key="1">
    <source>
        <dbReference type="ARBA" id="ARBA00022714"/>
    </source>
</evidence>
<dbReference type="Proteomes" id="UP000829384">
    <property type="component" value="Unassembled WGS sequence"/>
</dbReference>
<dbReference type="InterPro" id="IPR012675">
    <property type="entry name" value="Beta-grasp_dom_sf"/>
</dbReference>
<protein>
    <submittedName>
        <fullName evidence="8">(2Fe-2S)-binding protein</fullName>
    </submittedName>
</protein>
<dbReference type="Gene3D" id="3.10.20.30">
    <property type="match status" value="1"/>
</dbReference>
<accession>A0ABS9QQ11</accession>
<keyword evidence="6" id="KW-0830">Ubiquinone</keyword>
<dbReference type="InterPro" id="IPR051452">
    <property type="entry name" value="Diverse_Oxidoreductases"/>
</dbReference>